<sequence length="1083" mass="118950">MHATLLKSIQAPKIQPNMQKAATILAWFHRTAQAHNIKDLEKTLPQVSSISGMHVKDYLQALSDDSKIRVEKIGSGNWYWSFPSDERKAKDVALAKALEENNKASAVVAELHCRVEEACAARTDDTDMLMYSGDDRATLTSMHANLQKDVDKRRDELKAYSEQDPVEIERKVTETMQSRNDVGKYSDQILTMESWLKAQLAGGDQEQVLSMLRMLYADEYEEEDQSLREASLASTSRCACDSLGHIWLLIRSPPLETDRCIEPSAPPNYQDCRTVYPTMASTGDVGVLQETRGGVRNPGGPRRAGRGRGRGGGGGAHSHTSSEERADHDSGSRARGHGSFRPRGRGRGNVDGANNRNECIQNKGKAPVTAIEQEAPAHRALSKPNPQQQSAGGNDDDDAEVCFICASPVQHTAVAPCNHRTCHICSIRMRALYKTKACAHCRTESDHVVLTDDPEKSYEQFTPTDFFKSDDNLGIHFENAGVFDDTRLLLQYNCPDGDCDVACLGWPDLHRHVRTAHHKVMCDLCTRNKKVFTHEHELFTAAELRQHQRSGDDDPGAADQSGFKGHPECGFCSQRFYGDDELYTHCRDKHERCHICDRREGSRKQQYYVNYDSLEVHFRKDHFLCPDRECLEKKFVVFDSEMDLKAHQLEIHPNGLSKDALRDARRIDMSGFQFRISREQEMGNSRRDDRRREGGRGRGRGRDPNAEPIPTSSAQPMSRAELAYQRQVEAQNSRSITGRTFGGQLTATPTPGEAFAARAPPSASEPSTVSASRPAPTRASNLAHDVGQLNLNQPAAIATPQTPQEQARLLRHNAVTERATTMLRNNDVKVQEFRNQVSAYRASKTSATQLIEGFFALFDTNSKEMGKLIKELADIFEMAAKREGLLKAWNDWKAINEDYPSLPGSATGQALSGGPTAHGGSRVLKLKSSTAQSSRSSANRQASWSSASSTSAFPALPAPQTGRIGAKPGQTPWASSSAAANTRASPMTARATPSTHASPKPSSSDAFPALPAAPKPASTIFSPGYTGSGLRRDNSGRNTPVNNAWAGGSGANSGATTPVVDESSAAGKKKNNKNKKQTLFQWG</sequence>
<dbReference type="CDD" id="cd16615">
    <property type="entry name" value="RING-HC_ZNF598"/>
    <property type="match status" value="1"/>
</dbReference>
<evidence type="ECO:0000256" key="4">
    <source>
        <dbReference type="ARBA" id="ARBA00012483"/>
    </source>
</evidence>
<dbReference type="InterPro" id="IPR044288">
    <property type="entry name" value="ZNF598/HEL2"/>
</dbReference>
<dbReference type="Proteomes" id="UP000799423">
    <property type="component" value="Unassembled WGS sequence"/>
</dbReference>
<feature type="compositionally biased region" description="Low complexity" evidence="13">
    <location>
        <begin position="928"/>
        <end position="952"/>
    </location>
</feature>
<evidence type="ECO:0000256" key="7">
    <source>
        <dbReference type="ARBA" id="ARBA00022679"/>
    </source>
</evidence>
<dbReference type="InterPro" id="IPR040453">
    <property type="entry name" value="Mnd1_HTH"/>
</dbReference>
<proteinExistence type="inferred from homology"/>
<dbReference type="InterPro" id="IPR013083">
    <property type="entry name" value="Znf_RING/FYVE/PHD"/>
</dbReference>
<dbReference type="EMBL" id="MU006292">
    <property type="protein sequence ID" value="KAF2854597.1"/>
    <property type="molecule type" value="Genomic_DNA"/>
</dbReference>
<evidence type="ECO:0000256" key="5">
    <source>
        <dbReference type="ARBA" id="ARBA00022490"/>
    </source>
</evidence>
<dbReference type="OrthoDB" id="3838338at2759"/>
<feature type="region of interest" description="Disordered" evidence="13">
    <location>
        <begin position="672"/>
        <end position="778"/>
    </location>
</feature>
<evidence type="ECO:0000256" key="6">
    <source>
        <dbReference type="ARBA" id="ARBA00022553"/>
    </source>
</evidence>
<dbReference type="GO" id="GO:0008270">
    <property type="term" value="F:zinc ion binding"/>
    <property type="evidence" value="ECO:0007669"/>
    <property type="project" value="UniProtKB-KW"/>
</dbReference>
<keyword evidence="9 12" id="KW-0863">Zinc-finger</keyword>
<name>A0A6A7BIK5_9PLEO</name>
<keyword evidence="10" id="KW-0862">Zinc</keyword>
<accession>A0A6A7BIK5</accession>
<dbReference type="Pfam" id="PF23202">
    <property type="entry name" value="PAH_ZNF598"/>
    <property type="match status" value="1"/>
</dbReference>
<feature type="compositionally biased region" description="Polar residues" evidence="13">
    <location>
        <begin position="991"/>
        <end position="1005"/>
    </location>
</feature>
<feature type="compositionally biased region" description="Polar residues" evidence="13">
    <location>
        <begin position="728"/>
        <end position="749"/>
    </location>
</feature>
<dbReference type="AlphaFoldDB" id="A0A6A7BIK5"/>
<keyword evidence="7" id="KW-0808">Transferase</keyword>
<keyword evidence="5" id="KW-0963">Cytoplasm</keyword>
<feature type="compositionally biased region" description="Basic residues" evidence="13">
    <location>
        <begin position="334"/>
        <end position="346"/>
    </location>
</feature>
<dbReference type="PANTHER" id="PTHR22938">
    <property type="entry name" value="ZINC FINGER PROTEIN 598"/>
    <property type="match status" value="1"/>
</dbReference>
<dbReference type="PANTHER" id="PTHR22938:SF0">
    <property type="entry name" value="E3 UBIQUITIN-PROTEIN LIGASE ZNF598"/>
    <property type="match status" value="1"/>
</dbReference>
<dbReference type="GO" id="GO:0061630">
    <property type="term" value="F:ubiquitin protein ligase activity"/>
    <property type="evidence" value="ECO:0007669"/>
    <property type="project" value="UniProtKB-EC"/>
</dbReference>
<dbReference type="Pfam" id="PF03962">
    <property type="entry name" value="Mnd1"/>
    <property type="match status" value="1"/>
</dbReference>
<keyword evidence="16" id="KW-1185">Reference proteome</keyword>
<dbReference type="SUPFAM" id="SSF57850">
    <property type="entry name" value="RING/U-box"/>
    <property type="match status" value="1"/>
</dbReference>
<feature type="region of interest" description="Disordered" evidence="13">
    <location>
        <begin position="285"/>
        <end position="366"/>
    </location>
</feature>
<comment type="similarity">
    <text evidence="11">Belongs to the ZNF598/HEL2 family.</text>
</comment>
<dbReference type="Pfam" id="PF23230">
    <property type="entry name" value="zf-C2H2_13"/>
    <property type="match status" value="1"/>
</dbReference>
<evidence type="ECO:0000313" key="15">
    <source>
        <dbReference type="EMBL" id="KAF2854597.1"/>
    </source>
</evidence>
<dbReference type="Pfam" id="PF25447">
    <property type="entry name" value="RING_ZNF598"/>
    <property type="match status" value="1"/>
</dbReference>
<dbReference type="PROSITE" id="PS00028">
    <property type="entry name" value="ZINC_FINGER_C2H2_1"/>
    <property type="match status" value="1"/>
</dbReference>
<comment type="subcellular location">
    <subcellularLocation>
        <location evidence="2">Cytoplasm</location>
    </subcellularLocation>
</comment>
<dbReference type="PROSITE" id="PS50089">
    <property type="entry name" value="ZF_RING_2"/>
    <property type="match status" value="1"/>
</dbReference>
<protein>
    <recommendedName>
        <fullName evidence="4">RING-type E3 ubiquitin transferase</fullName>
        <ecNumber evidence="4">2.3.2.27</ecNumber>
    </recommendedName>
</protein>
<organism evidence="15 16">
    <name type="scientific">Plenodomus tracheiphilus IPT5</name>
    <dbReference type="NCBI Taxonomy" id="1408161"/>
    <lineage>
        <taxon>Eukaryota</taxon>
        <taxon>Fungi</taxon>
        <taxon>Dikarya</taxon>
        <taxon>Ascomycota</taxon>
        <taxon>Pezizomycotina</taxon>
        <taxon>Dothideomycetes</taxon>
        <taxon>Pleosporomycetidae</taxon>
        <taxon>Pleosporales</taxon>
        <taxon>Pleosporineae</taxon>
        <taxon>Leptosphaeriaceae</taxon>
        <taxon>Plenodomus</taxon>
    </lineage>
</organism>
<dbReference type="EC" id="2.3.2.27" evidence="4"/>
<evidence type="ECO:0000256" key="11">
    <source>
        <dbReference type="ARBA" id="ARBA00035113"/>
    </source>
</evidence>
<dbReference type="Gene3D" id="3.30.40.10">
    <property type="entry name" value="Zinc/RING finger domain, C3HC4 (zinc finger)"/>
    <property type="match status" value="1"/>
</dbReference>
<feature type="compositionally biased region" description="Basic and acidic residues" evidence="13">
    <location>
        <begin position="320"/>
        <end position="332"/>
    </location>
</feature>
<evidence type="ECO:0000256" key="10">
    <source>
        <dbReference type="ARBA" id="ARBA00022833"/>
    </source>
</evidence>
<dbReference type="SMART" id="SM00355">
    <property type="entry name" value="ZnF_C2H2"/>
    <property type="match status" value="4"/>
</dbReference>
<evidence type="ECO:0000256" key="13">
    <source>
        <dbReference type="SAM" id="MobiDB-lite"/>
    </source>
</evidence>
<evidence type="ECO:0000256" key="12">
    <source>
        <dbReference type="PROSITE-ProRule" id="PRU00175"/>
    </source>
</evidence>
<dbReference type="InterPro" id="IPR057634">
    <property type="entry name" value="PAH_ZNF598/HEL2"/>
</dbReference>
<keyword evidence="8" id="KW-0479">Metal-binding</keyword>
<dbReference type="InterPro" id="IPR013087">
    <property type="entry name" value="Znf_C2H2_type"/>
</dbReference>
<feature type="compositionally biased region" description="Low complexity" evidence="13">
    <location>
        <begin position="1006"/>
        <end position="1017"/>
    </location>
</feature>
<dbReference type="GO" id="GO:0043022">
    <property type="term" value="F:ribosome binding"/>
    <property type="evidence" value="ECO:0007669"/>
    <property type="project" value="TreeGrafter"/>
</dbReference>
<comment type="catalytic activity">
    <reaction evidence="1">
        <text>S-ubiquitinyl-[E2 ubiquitin-conjugating enzyme]-L-cysteine + [acceptor protein]-L-lysine = [E2 ubiquitin-conjugating enzyme]-L-cysteine + N(6)-ubiquitinyl-[acceptor protein]-L-lysine.</text>
        <dbReference type="EC" id="2.3.2.27"/>
    </reaction>
</comment>
<comment type="pathway">
    <text evidence="3">Protein modification; protein ubiquitination.</text>
</comment>
<feature type="region of interest" description="Disordered" evidence="13">
    <location>
        <begin position="906"/>
        <end position="1083"/>
    </location>
</feature>
<dbReference type="InterPro" id="IPR001841">
    <property type="entry name" value="Znf_RING"/>
</dbReference>
<feature type="compositionally biased region" description="Basic and acidic residues" evidence="13">
    <location>
        <begin position="676"/>
        <end position="705"/>
    </location>
</feature>
<evidence type="ECO:0000256" key="2">
    <source>
        <dbReference type="ARBA" id="ARBA00004496"/>
    </source>
</evidence>
<evidence type="ECO:0000256" key="8">
    <source>
        <dbReference type="ARBA" id="ARBA00022723"/>
    </source>
</evidence>
<feature type="compositionally biased region" description="Low complexity" evidence="13">
    <location>
        <begin position="754"/>
        <end position="767"/>
    </location>
</feature>
<evidence type="ECO:0000256" key="3">
    <source>
        <dbReference type="ARBA" id="ARBA00004906"/>
    </source>
</evidence>
<evidence type="ECO:0000256" key="9">
    <source>
        <dbReference type="ARBA" id="ARBA00022771"/>
    </source>
</evidence>
<evidence type="ECO:0000256" key="1">
    <source>
        <dbReference type="ARBA" id="ARBA00000900"/>
    </source>
</evidence>
<feature type="domain" description="RING-type" evidence="14">
    <location>
        <begin position="402"/>
        <end position="442"/>
    </location>
</feature>
<gene>
    <name evidence="15" type="ORF">T440DRAFT_387557</name>
</gene>
<dbReference type="InterPro" id="IPR041888">
    <property type="entry name" value="RING-HC_ZNF598/HEL2"/>
</dbReference>
<reference evidence="15" key="1">
    <citation type="submission" date="2020-01" db="EMBL/GenBank/DDBJ databases">
        <authorList>
            <consortium name="DOE Joint Genome Institute"/>
            <person name="Haridas S."/>
            <person name="Albert R."/>
            <person name="Binder M."/>
            <person name="Bloem J."/>
            <person name="Labutti K."/>
            <person name="Salamov A."/>
            <person name="Andreopoulos B."/>
            <person name="Baker S.E."/>
            <person name="Barry K."/>
            <person name="Bills G."/>
            <person name="Bluhm B.H."/>
            <person name="Cannon C."/>
            <person name="Castanera R."/>
            <person name="Culley D.E."/>
            <person name="Daum C."/>
            <person name="Ezra D."/>
            <person name="Gonzalez J.B."/>
            <person name="Henrissat B."/>
            <person name="Kuo A."/>
            <person name="Liang C."/>
            <person name="Lipzen A."/>
            <person name="Lutzoni F."/>
            <person name="Magnuson J."/>
            <person name="Mondo S."/>
            <person name="Nolan M."/>
            <person name="Ohm R."/>
            <person name="Pangilinan J."/>
            <person name="Park H.-J."/>
            <person name="Ramirez L."/>
            <person name="Alfaro M."/>
            <person name="Sun H."/>
            <person name="Tritt A."/>
            <person name="Yoshinaga Y."/>
            <person name="Zwiers L.-H."/>
            <person name="Turgeon B.G."/>
            <person name="Goodwin S.B."/>
            <person name="Spatafora J.W."/>
            <person name="Crous P.W."/>
            <person name="Grigoriev I.V."/>
        </authorList>
    </citation>
    <scope>NUCLEOTIDE SEQUENCE</scope>
    <source>
        <strain evidence="15">IPT5</strain>
    </source>
</reference>
<keyword evidence="6" id="KW-0597">Phosphoprotein</keyword>
<dbReference type="GO" id="GO:0016567">
    <property type="term" value="P:protein ubiquitination"/>
    <property type="evidence" value="ECO:0007669"/>
    <property type="project" value="TreeGrafter"/>
</dbReference>
<evidence type="ECO:0000259" key="14">
    <source>
        <dbReference type="PROSITE" id="PS50089"/>
    </source>
</evidence>
<feature type="compositionally biased region" description="Low complexity" evidence="13">
    <location>
        <begin position="292"/>
        <end position="301"/>
    </location>
</feature>
<dbReference type="GO" id="GO:0072344">
    <property type="term" value="P:rescue of stalled ribosome"/>
    <property type="evidence" value="ECO:0007669"/>
    <property type="project" value="InterPro"/>
</dbReference>
<dbReference type="GO" id="GO:0005737">
    <property type="term" value="C:cytoplasm"/>
    <property type="evidence" value="ECO:0007669"/>
    <property type="project" value="UniProtKB-SubCell"/>
</dbReference>
<feature type="compositionally biased region" description="Basic residues" evidence="13">
    <location>
        <begin position="1067"/>
        <end position="1076"/>
    </location>
</feature>
<evidence type="ECO:0000313" key="16">
    <source>
        <dbReference type="Proteomes" id="UP000799423"/>
    </source>
</evidence>
<dbReference type="InterPro" id="IPR056437">
    <property type="entry name" value="Znf-C2H2_ZNF598/HEL2"/>
</dbReference>